<dbReference type="GO" id="GO:0003774">
    <property type="term" value="F:cytoskeletal motor activity"/>
    <property type="evidence" value="ECO:0007669"/>
    <property type="project" value="InterPro"/>
</dbReference>
<sequence>MRIESLQTINQLIGQDNNKDQKTVFGDFFDAAMNRVNETNALEKEANDITLDFILGETDNIHDVMIAQEKANVALQYTVEIRNKTLDAYNELMRMQI</sequence>
<keyword evidence="6" id="KW-0969">Cilium</keyword>
<evidence type="ECO:0000313" key="6">
    <source>
        <dbReference type="EMBL" id="TCK97886.1"/>
    </source>
</evidence>
<evidence type="ECO:0000256" key="5">
    <source>
        <dbReference type="NCBIfam" id="TIGR00205"/>
    </source>
</evidence>
<reference evidence="6 7" key="1">
    <citation type="submission" date="2019-03" db="EMBL/GenBank/DDBJ databases">
        <title>Genomic Encyclopedia of Type Strains, Phase IV (KMG-IV): sequencing the most valuable type-strain genomes for metagenomic binning, comparative biology and taxonomic classification.</title>
        <authorList>
            <person name="Goeker M."/>
        </authorList>
    </citation>
    <scope>NUCLEOTIDE SEQUENCE [LARGE SCALE GENOMIC DNA]</scope>
    <source>
        <strain evidence="6 7">DSM 24176</strain>
    </source>
</reference>
<evidence type="ECO:0000256" key="1">
    <source>
        <dbReference type="ARBA" id="ARBA00004117"/>
    </source>
</evidence>
<keyword evidence="6" id="KW-0966">Cell projection</keyword>
<comment type="similarity">
    <text evidence="2 4">Belongs to the FliE family.</text>
</comment>
<accession>A0A4R1MXF4</accession>
<dbReference type="EMBL" id="SMGQ01000011">
    <property type="protein sequence ID" value="TCK97886.1"/>
    <property type="molecule type" value="Genomic_DNA"/>
</dbReference>
<proteinExistence type="inferred from homology"/>
<dbReference type="GO" id="GO:0009425">
    <property type="term" value="C:bacterial-type flagellum basal body"/>
    <property type="evidence" value="ECO:0007669"/>
    <property type="project" value="UniProtKB-SubCell"/>
</dbReference>
<comment type="subcellular location">
    <subcellularLocation>
        <location evidence="1 4">Bacterial flagellum basal body</location>
    </subcellularLocation>
</comment>
<protein>
    <recommendedName>
        <fullName evidence="4 5">Flagellar hook-basal body complex protein FliE</fullName>
    </recommendedName>
</protein>
<keyword evidence="3 4" id="KW-0975">Bacterial flagellum</keyword>
<evidence type="ECO:0000313" key="7">
    <source>
        <dbReference type="Proteomes" id="UP000294545"/>
    </source>
</evidence>
<dbReference type="GO" id="GO:0071973">
    <property type="term" value="P:bacterial-type flagellum-dependent cell motility"/>
    <property type="evidence" value="ECO:0007669"/>
    <property type="project" value="InterPro"/>
</dbReference>
<dbReference type="Proteomes" id="UP000294545">
    <property type="component" value="Unassembled WGS sequence"/>
</dbReference>
<comment type="caution">
    <text evidence="6">The sequence shown here is derived from an EMBL/GenBank/DDBJ whole genome shotgun (WGS) entry which is preliminary data.</text>
</comment>
<keyword evidence="6" id="KW-0282">Flagellum</keyword>
<dbReference type="NCBIfam" id="TIGR00205">
    <property type="entry name" value="fliE"/>
    <property type="match status" value="1"/>
</dbReference>
<evidence type="ECO:0000256" key="4">
    <source>
        <dbReference type="HAMAP-Rule" id="MF_00724"/>
    </source>
</evidence>
<name>A0A4R1MXF4_9FIRM</name>
<keyword evidence="7" id="KW-1185">Reference proteome</keyword>
<dbReference type="RefSeq" id="WP_132279421.1">
    <property type="nucleotide sequence ID" value="NZ_SMGQ01000011.1"/>
</dbReference>
<evidence type="ECO:0000256" key="2">
    <source>
        <dbReference type="ARBA" id="ARBA00009272"/>
    </source>
</evidence>
<organism evidence="6 7">
    <name type="scientific">Natranaerovirga hydrolytica</name>
    <dbReference type="NCBI Taxonomy" id="680378"/>
    <lineage>
        <taxon>Bacteria</taxon>
        <taxon>Bacillati</taxon>
        <taxon>Bacillota</taxon>
        <taxon>Clostridia</taxon>
        <taxon>Lachnospirales</taxon>
        <taxon>Natranaerovirgaceae</taxon>
        <taxon>Natranaerovirga</taxon>
    </lineage>
</organism>
<dbReference type="GO" id="GO:0005198">
    <property type="term" value="F:structural molecule activity"/>
    <property type="evidence" value="ECO:0007669"/>
    <property type="project" value="UniProtKB-UniRule"/>
</dbReference>
<dbReference type="Pfam" id="PF02049">
    <property type="entry name" value="FliE"/>
    <property type="match status" value="1"/>
</dbReference>
<dbReference type="AlphaFoldDB" id="A0A4R1MXF4"/>
<dbReference type="PANTHER" id="PTHR34653:SF1">
    <property type="entry name" value="FLAGELLAR HOOK-BASAL BODY COMPLEX PROTEIN FLIE"/>
    <property type="match status" value="1"/>
</dbReference>
<dbReference type="OrthoDB" id="9812413at2"/>
<gene>
    <name evidence="4" type="primary">fliE</name>
    <name evidence="6" type="ORF">EDC19_0288</name>
</gene>
<evidence type="ECO:0000256" key="3">
    <source>
        <dbReference type="ARBA" id="ARBA00023143"/>
    </source>
</evidence>
<dbReference type="InterPro" id="IPR001624">
    <property type="entry name" value="FliE"/>
</dbReference>
<dbReference type="PANTHER" id="PTHR34653">
    <property type="match status" value="1"/>
</dbReference>
<dbReference type="HAMAP" id="MF_00724">
    <property type="entry name" value="FliE"/>
    <property type="match status" value="1"/>
</dbReference>